<accession>A0A1G2MSG2</accession>
<dbReference type="STRING" id="1802312.A3C06_02545"/>
<sequence>MFILLSMFDPNLKEEWAIAELGGIENGQSLEVSIDNEIIGLCKKANVLRDQCFEDEQSYNLHAQSFYQFLPEFRSKFESAEPFDFFMKNFSVYANGGHMPPVLKKSIGVAGWLVLAESISNAMRVSDDISVLMNITHNGLLFVVKQEGGQFDADFIGDTKAKALDIHNCLLAGASINEIIVKAQKSFRKTGCAITIV</sequence>
<gene>
    <name evidence="1" type="ORF">A3C06_02545</name>
</gene>
<evidence type="ECO:0000313" key="2">
    <source>
        <dbReference type="Proteomes" id="UP000177565"/>
    </source>
</evidence>
<proteinExistence type="predicted"/>
<organism evidence="1 2">
    <name type="scientific">Candidatus Taylorbacteria bacterium RIFCSPHIGHO2_02_FULL_46_13</name>
    <dbReference type="NCBI Taxonomy" id="1802312"/>
    <lineage>
        <taxon>Bacteria</taxon>
        <taxon>Candidatus Tayloriibacteriota</taxon>
    </lineage>
</organism>
<protein>
    <submittedName>
        <fullName evidence="1">Uncharacterized protein</fullName>
    </submittedName>
</protein>
<dbReference type="EMBL" id="MHRQ01000030">
    <property type="protein sequence ID" value="OHA25932.1"/>
    <property type="molecule type" value="Genomic_DNA"/>
</dbReference>
<evidence type="ECO:0000313" key="1">
    <source>
        <dbReference type="EMBL" id="OHA25932.1"/>
    </source>
</evidence>
<dbReference type="Proteomes" id="UP000177565">
    <property type="component" value="Unassembled WGS sequence"/>
</dbReference>
<reference evidence="1 2" key="1">
    <citation type="journal article" date="2016" name="Nat. Commun.">
        <title>Thousands of microbial genomes shed light on interconnected biogeochemical processes in an aquifer system.</title>
        <authorList>
            <person name="Anantharaman K."/>
            <person name="Brown C.T."/>
            <person name="Hug L.A."/>
            <person name="Sharon I."/>
            <person name="Castelle C.J."/>
            <person name="Probst A.J."/>
            <person name="Thomas B.C."/>
            <person name="Singh A."/>
            <person name="Wilkins M.J."/>
            <person name="Karaoz U."/>
            <person name="Brodie E.L."/>
            <person name="Williams K.H."/>
            <person name="Hubbard S.S."/>
            <person name="Banfield J.F."/>
        </authorList>
    </citation>
    <scope>NUCLEOTIDE SEQUENCE [LARGE SCALE GENOMIC DNA]</scope>
</reference>
<comment type="caution">
    <text evidence="1">The sequence shown here is derived from an EMBL/GenBank/DDBJ whole genome shotgun (WGS) entry which is preliminary data.</text>
</comment>
<name>A0A1G2MSG2_9BACT</name>
<dbReference type="AlphaFoldDB" id="A0A1G2MSG2"/>